<proteinExistence type="predicted"/>
<reference evidence="2 3" key="1">
    <citation type="submission" date="2019-04" db="EMBL/GenBank/DDBJ databases">
        <title>An improved genome assembly and genetic linkage map for asparagus bean, Vigna unguiculata ssp. sesquipedialis.</title>
        <authorList>
            <person name="Xia Q."/>
            <person name="Zhang R."/>
            <person name="Dong Y."/>
        </authorList>
    </citation>
    <scope>NUCLEOTIDE SEQUENCE [LARGE SCALE GENOMIC DNA]</scope>
    <source>
        <tissue evidence="2">Leaf</tissue>
    </source>
</reference>
<evidence type="ECO:0000313" key="3">
    <source>
        <dbReference type="Proteomes" id="UP000501690"/>
    </source>
</evidence>
<sequence>MLRKEKAARARDVGSTEVPNLQESLVEVHVHGGTKRKAELSAMPSKGKDVKKVRVALLGPRASASGGGPEAGPKAWSLMRW</sequence>
<dbReference type="Proteomes" id="UP000501690">
    <property type="component" value="Linkage Group LG8"/>
</dbReference>
<accession>A0A4D6MR99</accession>
<keyword evidence="3" id="KW-1185">Reference proteome</keyword>
<dbReference type="EMBL" id="CP039352">
    <property type="protein sequence ID" value="QCE03161.1"/>
    <property type="molecule type" value="Genomic_DNA"/>
</dbReference>
<evidence type="ECO:0000313" key="2">
    <source>
        <dbReference type="EMBL" id="QCE03161.1"/>
    </source>
</evidence>
<dbReference type="AlphaFoldDB" id="A0A4D6MR99"/>
<organism evidence="2 3">
    <name type="scientific">Vigna unguiculata</name>
    <name type="common">Cowpea</name>
    <dbReference type="NCBI Taxonomy" id="3917"/>
    <lineage>
        <taxon>Eukaryota</taxon>
        <taxon>Viridiplantae</taxon>
        <taxon>Streptophyta</taxon>
        <taxon>Embryophyta</taxon>
        <taxon>Tracheophyta</taxon>
        <taxon>Spermatophyta</taxon>
        <taxon>Magnoliopsida</taxon>
        <taxon>eudicotyledons</taxon>
        <taxon>Gunneridae</taxon>
        <taxon>Pentapetalae</taxon>
        <taxon>rosids</taxon>
        <taxon>fabids</taxon>
        <taxon>Fabales</taxon>
        <taxon>Fabaceae</taxon>
        <taxon>Papilionoideae</taxon>
        <taxon>50 kb inversion clade</taxon>
        <taxon>NPAAA clade</taxon>
        <taxon>indigoferoid/millettioid clade</taxon>
        <taxon>Phaseoleae</taxon>
        <taxon>Vigna</taxon>
    </lineage>
</organism>
<evidence type="ECO:0000256" key="1">
    <source>
        <dbReference type="SAM" id="MobiDB-lite"/>
    </source>
</evidence>
<protein>
    <submittedName>
        <fullName evidence="2">Uncharacterized protein</fullName>
    </submittedName>
</protein>
<feature type="region of interest" description="Disordered" evidence="1">
    <location>
        <begin position="60"/>
        <end position="81"/>
    </location>
</feature>
<gene>
    <name evidence="2" type="ORF">DEO72_LG8g1183</name>
</gene>
<name>A0A4D6MR99_VIGUN</name>